<sequence length="319" mass="36211">MIKNVNNVIRVTFKLFLMVLPIIGKNTLSYKELALWIDRVQVKAFIGSAMQIDLIRDGAVVPYLENPKFQLYLPPIPSHVHMVNLTWAAGKEKYVYHFEKITSLDRGLLFDPILNIPDKGAIPSLPKVFHLSIPCTGRARGTGFLRILLRIVDDKKRHIKGSPVDLKLRKVCSKYGDTKQITRKPPQNPPKTSRCLRKCLNGGVCNKKGKCQCAKGFRGKMCQKPLCRKSCGPYGECVGTNKCRCRDGWVGRYCRKRSKRHGRSSNKNKGRKRKKKKCKANEETTDGIINSNMNSTTVKNSKDCTVQKSKKRHKQKTVV</sequence>
<dbReference type="CDD" id="cd00054">
    <property type="entry name" value="EGF_CA"/>
    <property type="match status" value="1"/>
</dbReference>
<evidence type="ECO:0000256" key="1">
    <source>
        <dbReference type="ARBA" id="ARBA00003309"/>
    </source>
</evidence>
<evidence type="ECO:0000313" key="13">
    <source>
        <dbReference type="Proteomes" id="UP000749559"/>
    </source>
</evidence>
<dbReference type="Gene3D" id="2.10.25.10">
    <property type="entry name" value="Laminin"/>
    <property type="match status" value="2"/>
</dbReference>
<feature type="compositionally biased region" description="Polar residues" evidence="11">
    <location>
        <begin position="287"/>
        <end position="307"/>
    </location>
</feature>
<keyword evidence="9" id="KW-0325">Glycoprotein</keyword>
<keyword evidence="13" id="KW-1185">Reference proteome</keyword>
<feature type="disulfide bond" evidence="10">
    <location>
        <begin position="195"/>
        <end position="205"/>
    </location>
</feature>
<keyword evidence="6" id="KW-0879">Wnt signaling pathway</keyword>
<organism evidence="12 13">
    <name type="scientific">Owenia fusiformis</name>
    <name type="common">Polychaete worm</name>
    <dbReference type="NCBI Taxonomy" id="6347"/>
    <lineage>
        <taxon>Eukaryota</taxon>
        <taxon>Metazoa</taxon>
        <taxon>Spiralia</taxon>
        <taxon>Lophotrochozoa</taxon>
        <taxon>Annelida</taxon>
        <taxon>Polychaeta</taxon>
        <taxon>Sedentaria</taxon>
        <taxon>Canalipalpata</taxon>
        <taxon>Sabellida</taxon>
        <taxon>Oweniida</taxon>
        <taxon>Oweniidae</taxon>
        <taxon>Owenia</taxon>
    </lineage>
</organism>
<gene>
    <name evidence="12" type="ORF">OFUS_LOCUS18832</name>
</gene>
<evidence type="ECO:0000256" key="11">
    <source>
        <dbReference type="SAM" id="MobiDB-lite"/>
    </source>
</evidence>
<keyword evidence="5" id="KW-0964">Secreted</keyword>
<evidence type="ECO:0000256" key="9">
    <source>
        <dbReference type="ARBA" id="ARBA00023180"/>
    </source>
</evidence>
<name>A0A8J1UMP2_OWEFU</name>
<comment type="caution">
    <text evidence="12">The sequence shown here is derived from an EMBL/GenBank/DDBJ whole genome shotgun (WGS) entry which is preliminary data.</text>
</comment>
<evidence type="ECO:0000256" key="2">
    <source>
        <dbReference type="ARBA" id="ARBA00004613"/>
    </source>
</evidence>
<protein>
    <recommendedName>
        <fullName evidence="3">Wnt inhibitory factor 1</fullName>
    </recommendedName>
</protein>
<dbReference type="GO" id="GO:0016055">
    <property type="term" value="P:Wnt signaling pathway"/>
    <property type="evidence" value="ECO:0007669"/>
    <property type="project" value="UniProtKB-KW"/>
</dbReference>
<dbReference type="PROSITE" id="PS00022">
    <property type="entry name" value="EGF_1"/>
    <property type="match status" value="2"/>
</dbReference>
<dbReference type="GO" id="GO:0005576">
    <property type="term" value="C:extracellular region"/>
    <property type="evidence" value="ECO:0007669"/>
    <property type="project" value="UniProtKB-SubCell"/>
</dbReference>
<dbReference type="InterPro" id="IPR000742">
    <property type="entry name" value="EGF"/>
</dbReference>
<comment type="subcellular location">
    <subcellularLocation>
        <location evidence="2">Secreted</location>
    </subcellularLocation>
</comment>
<proteinExistence type="predicted"/>
<reference evidence="12" key="1">
    <citation type="submission" date="2022-03" db="EMBL/GenBank/DDBJ databases">
        <authorList>
            <person name="Martin C."/>
        </authorList>
    </citation>
    <scope>NUCLEOTIDE SEQUENCE</scope>
</reference>
<evidence type="ECO:0000256" key="4">
    <source>
        <dbReference type="ARBA" id="ARBA00022473"/>
    </source>
</evidence>
<feature type="compositionally biased region" description="Basic residues" evidence="11">
    <location>
        <begin position="308"/>
        <end position="319"/>
    </location>
</feature>
<dbReference type="PRINTS" id="PR01901">
    <property type="entry name" value="WIFPROTEIN"/>
</dbReference>
<comment type="function">
    <text evidence="1">Binds to WNT proteins and inhibits their activities. May be involved in mesoderm segmentation.</text>
</comment>
<dbReference type="InterPro" id="IPR013309">
    <property type="entry name" value="Wnt-inh"/>
</dbReference>
<evidence type="ECO:0000313" key="12">
    <source>
        <dbReference type="EMBL" id="CAH1794065.1"/>
    </source>
</evidence>
<keyword evidence="7" id="KW-0732">Signal</keyword>
<dbReference type="PROSITE" id="PS01186">
    <property type="entry name" value="EGF_2"/>
    <property type="match status" value="2"/>
</dbReference>
<dbReference type="Pfam" id="PF02019">
    <property type="entry name" value="WIF"/>
    <property type="match status" value="1"/>
</dbReference>
<evidence type="ECO:0000256" key="10">
    <source>
        <dbReference type="PROSITE-ProRule" id="PRU00076"/>
    </source>
</evidence>
<comment type="caution">
    <text evidence="10">Lacks conserved residue(s) required for the propagation of feature annotation.</text>
</comment>
<feature type="compositionally biased region" description="Basic residues" evidence="11">
    <location>
        <begin position="257"/>
        <end position="278"/>
    </location>
</feature>
<evidence type="ECO:0000256" key="7">
    <source>
        <dbReference type="ARBA" id="ARBA00022729"/>
    </source>
</evidence>
<dbReference type="InterPro" id="IPR050969">
    <property type="entry name" value="Dev_Signal_Modulators"/>
</dbReference>
<feature type="region of interest" description="Disordered" evidence="11">
    <location>
        <begin position="257"/>
        <end position="319"/>
    </location>
</feature>
<dbReference type="PANTHER" id="PTHR14949:SF32">
    <property type="entry name" value="WNT INHIBITORY FACTOR 1"/>
    <property type="match status" value="1"/>
</dbReference>
<dbReference type="InterPro" id="IPR038677">
    <property type="entry name" value="WIF_sf"/>
</dbReference>
<evidence type="ECO:0000256" key="3">
    <source>
        <dbReference type="ARBA" id="ARBA00013854"/>
    </source>
</evidence>
<keyword evidence="10" id="KW-0245">EGF-like domain</keyword>
<dbReference type="Proteomes" id="UP000749559">
    <property type="component" value="Unassembled WGS sequence"/>
</dbReference>
<dbReference type="PANTHER" id="PTHR14949">
    <property type="entry name" value="EGF-LIKE-DOMAIN, MULTIPLE 7, 8"/>
    <property type="match status" value="1"/>
</dbReference>
<dbReference type="AlphaFoldDB" id="A0A8J1UMP2"/>
<dbReference type="PROSITE" id="PS50026">
    <property type="entry name" value="EGF_3"/>
    <property type="match status" value="1"/>
</dbReference>
<feature type="disulfide bond" evidence="10">
    <location>
        <begin position="213"/>
        <end position="222"/>
    </location>
</feature>
<dbReference type="GO" id="GO:0005102">
    <property type="term" value="F:signaling receptor binding"/>
    <property type="evidence" value="ECO:0007669"/>
    <property type="project" value="TreeGrafter"/>
</dbReference>
<dbReference type="SMART" id="SM00181">
    <property type="entry name" value="EGF"/>
    <property type="match status" value="2"/>
</dbReference>
<evidence type="ECO:0000256" key="6">
    <source>
        <dbReference type="ARBA" id="ARBA00022687"/>
    </source>
</evidence>
<dbReference type="Gene3D" id="2.60.40.2170">
    <property type="entry name" value="Wnt, WIF domain"/>
    <property type="match status" value="1"/>
</dbReference>
<dbReference type="InterPro" id="IPR003306">
    <property type="entry name" value="WIF"/>
</dbReference>
<dbReference type="SMART" id="SM00469">
    <property type="entry name" value="WIF"/>
    <property type="match status" value="1"/>
</dbReference>
<dbReference type="OrthoDB" id="10045365at2759"/>
<evidence type="ECO:0000256" key="5">
    <source>
        <dbReference type="ARBA" id="ARBA00022525"/>
    </source>
</evidence>
<accession>A0A8J1UMP2</accession>
<dbReference type="EMBL" id="CAIIXF020000009">
    <property type="protein sequence ID" value="CAH1794065.1"/>
    <property type="molecule type" value="Genomic_DNA"/>
</dbReference>
<dbReference type="GO" id="GO:0009986">
    <property type="term" value="C:cell surface"/>
    <property type="evidence" value="ECO:0007669"/>
    <property type="project" value="TreeGrafter"/>
</dbReference>
<dbReference type="PROSITE" id="PS50814">
    <property type="entry name" value="WIF"/>
    <property type="match status" value="1"/>
</dbReference>
<keyword evidence="4" id="KW-0217">Developmental protein</keyword>
<keyword evidence="8 10" id="KW-1015">Disulfide bond</keyword>
<evidence type="ECO:0000256" key="8">
    <source>
        <dbReference type="ARBA" id="ARBA00023157"/>
    </source>
</evidence>